<evidence type="ECO:0000313" key="2">
    <source>
        <dbReference type="Proteomes" id="UP000011778"/>
    </source>
</evidence>
<gene>
    <name evidence="1" type="ORF">LEP1GSC150_2198</name>
</gene>
<evidence type="ECO:0000313" key="1">
    <source>
        <dbReference type="EMBL" id="EMG19063.1"/>
    </source>
</evidence>
<dbReference type="PANTHER" id="PTHR38462:SF1">
    <property type="entry name" value="YPRB RIBONUCLEASE H-LIKE DOMAIN-CONTAINING PROTEIN"/>
    <property type="match status" value="1"/>
</dbReference>
<dbReference type="Proteomes" id="UP000011778">
    <property type="component" value="Unassembled WGS sequence"/>
</dbReference>
<name>M3ICN1_LEPIT</name>
<comment type="caution">
    <text evidence="1">The sequence shown here is derived from an EMBL/GenBank/DDBJ whole genome shotgun (WGS) entry which is preliminary data.</text>
</comment>
<accession>M3ICN1</accession>
<organism evidence="1 2">
    <name type="scientific">Leptospira interrogans serovar Copenhageni str. LT2050</name>
    <dbReference type="NCBI Taxonomy" id="1001598"/>
    <lineage>
        <taxon>Bacteria</taxon>
        <taxon>Pseudomonadati</taxon>
        <taxon>Spirochaetota</taxon>
        <taxon>Spirochaetia</taxon>
        <taxon>Leptospirales</taxon>
        <taxon>Leptospiraceae</taxon>
        <taxon>Leptospira</taxon>
    </lineage>
</organism>
<proteinExistence type="predicted"/>
<dbReference type="PANTHER" id="PTHR38462">
    <property type="entry name" value="EXONUCLEASE-LIKE PROTEIN"/>
    <property type="match status" value="1"/>
</dbReference>
<sequence>MLRHTFCHLPGIDSKEEKNLWEKGIYDWKDLEIYLKTEPAPIRNLILDALEFSKKELERENFFTSFTYFPQNTTGDFFQQFGKNFSTWI</sequence>
<reference evidence="1 2" key="1">
    <citation type="submission" date="2013-02" db="EMBL/GenBank/DDBJ databases">
        <authorList>
            <person name="Harkins D.M."/>
            <person name="Durkin A.S."/>
            <person name="Brinkac L.M."/>
            <person name="Haft D.H."/>
            <person name="Selengut J.D."/>
            <person name="Sanka R."/>
            <person name="DePew J."/>
            <person name="Purushe J."/>
            <person name="Tulsiani S.M."/>
            <person name="Graham G.C."/>
            <person name="Burns M.-A."/>
            <person name="Dohnt M.F."/>
            <person name="Smythe L.D."/>
            <person name="McKay D.B."/>
            <person name="Craig S.B."/>
            <person name="Vinetz J.M."/>
            <person name="Sutton G.G."/>
            <person name="Nierman W.C."/>
            <person name="Fouts D.E."/>
        </authorList>
    </citation>
    <scope>NUCLEOTIDE SEQUENCE [LARGE SCALE GENOMIC DNA]</scope>
    <source>
        <strain evidence="1 2">LT2050</strain>
    </source>
</reference>
<protein>
    <submittedName>
        <fullName evidence="1">Uncharacterized protein</fullName>
    </submittedName>
</protein>
<dbReference type="EMBL" id="AFMD02000567">
    <property type="protein sequence ID" value="EMG19063.1"/>
    <property type="molecule type" value="Genomic_DNA"/>
</dbReference>
<dbReference type="AlphaFoldDB" id="M3ICN1"/>